<feature type="signal peptide" evidence="1">
    <location>
        <begin position="1"/>
        <end position="17"/>
    </location>
</feature>
<dbReference type="Gene3D" id="3.20.20.80">
    <property type="entry name" value="Glycosidases"/>
    <property type="match status" value="1"/>
</dbReference>
<evidence type="ECO:0000259" key="2">
    <source>
        <dbReference type="Pfam" id="PF13204"/>
    </source>
</evidence>
<sequence length="371" mass="42549">MSRIWLFLPLFLSIVAATQDWSSLILQVDNSTHRTLADIHGKPFFWQADTAWETFHRLNISEVEYYMRGRAGKGFNVIYGILLAENGGLTVPNTNGDLPFIDYDLTKPNEPYFAYCDAVINMAWQYGIRPENATGALNVIDKGPIWNKLAYSMRDAEIDVLRSHKIFIPPFMTYHGLNVWLFNRPGGTASATFGNETWLTMDGVQTGHVVDTSTEPEDYCYLYQWRAISNQDAVKVMYDTTPVRPAINLENHYEYWNSSISMNEDGTYRYNASFFLRYFVEEDLGIDRVPDQDLLTTDQGLYEEIMVIRDRSWTWATVYSPMGRTFGLDTRDFTSDTQLQASCGARVERYFHPPAGGSVDDHWALLLKVAM</sequence>
<feature type="chain" id="PRO_5013154502" description="Apiosidase-like catalytic domain-containing protein" evidence="1">
    <location>
        <begin position="18"/>
        <end position="371"/>
    </location>
</feature>
<dbReference type="PANTHER" id="PTHR37836:SF2">
    <property type="entry name" value="DUF4038 DOMAIN-CONTAINING PROTEIN"/>
    <property type="match status" value="1"/>
</dbReference>
<organism evidence="3 4">
    <name type="scientific">Phialocephala subalpina</name>
    <dbReference type="NCBI Taxonomy" id="576137"/>
    <lineage>
        <taxon>Eukaryota</taxon>
        <taxon>Fungi</taxon>
        <taxon>Dikarya</taxon>
        <taxon>Ascomycota</taxon>
        <taxon>Pezizomycotina</taxon>
        <taxon>Leotiomycetes</taxon>
        <taxon>Helotiales</taxon>
        <taxon>Mollisiaceae</taxon>
        <taxon>Phialocephala</taxon>
        <taxon>Phialocephala fortinii species complex</taxon>
    </lineage>
</organism>
<reference evidence="3 4" key="1">
    <citation type="submission" date="2016-03" db="EMBL/GenBank/DDBJ databases">
        <authorList>
            <person name="Ploux O."/>
        </authorList>
    </citation>
    <scope>NUCLEOTIDE SEQUENCE [LARGE SCALE GENOMIC DNA]</scope>
    <source>
        <strain evidence="3 4">UAMH 11012</strain>
    </source>
</reference>
<evidence type="ECO:0000256" key="1">
    <source>
        <dbReference type="SAM" id="SignalP"/>
    </source>
</evidence>
<dbReference type="EMBL" id="FJOG01000007">
    <property type="protein sequence ID" value="CZR55907.1"/>
    <property type="molecule type" value="Genomic_DNA"/>
</dbReference>
<dbReference type="AlphaFoldDB" id="A0A1L7WT24"/>
<dbReference type="STRING" id="576137.A0A1L7WT24"/>
<name>A0A1L7WT24_9HELO</name>
<dbReference type="Proteomes" id="UP000184330">
    <property type="component" value="Unassembled WGS sequence"/>
</dbReference>
<keyword evidence="1" id="KW-0732">Signal</keyword>
<gene>
    <name evidence="3" type="ORF">PAC_05795</name>
</gene>
<accession>A0A1L7WT24</accession>
<evidence type="ECO:0000313" key="3">
    <source>
        <dbReference type="EMBL" id="CZR55907.1"/>
    </source>
</evidence>
<proteinExistence type="predicted"/>
<feature type="domain" description="Apiosidase-like catalytic" evidence="2">
    <location>
        <begin position="145"/>
        <end position="265"/>
    </location>
</feature>
<dbReference type="InterPro" id="IPR025277">
    <property type="entry name" value="Apiosidase-like_cat_dom"/>
</dbReference>
<dbReference type="PANTHER" id="PTHR37836">
    <property type="entry name" value="LMO1036 PROTEIN"/>
    <property type="match status" value="1"/>
</dbReference>
<dbReference type="Pfam" id="PF13204">
    <property type="entry name" value="Apiosidase"/>
    <property type="match status" value="2"/>
</dbReference>
<protein>
    <recommendedName>
        <fullName evidence="2">Apiosidase-like catalytic domain-containing protein</fullName>
    </recommendedName>
</protein>
<keyword evidence="4" id="KW-1185">Reference proteome</keyword>
<evidence type="ECO:0000313" key="4">
    <source>
        <dbReference type="Proteomes" id="UP000184330"/>
    </source>
</evidence>
<dbReference type="OrthoDB" id="3510519at2759"/>
<feature type="domain" description="Apiosidase-like catalytic" evidence="2">
    <location>
        <begin position="32"/>
        <end position="129"/>
    </location>
</feature>